<evidence type="ECO:0000313" key="4">
    <source>
        <dbReference type="EMBL" id="TFI02162.1"/>
    </source>
</evidence>
<dbReference type="InterPro" id="IPR012340">
    <property type="entry name" value="NA-bd_OB-fold"/>
</dbReference>
<protein>
    <recommendedName>
        <fullName evidence="2">Single-stranded DNA-binding protein</fullName>
    </recommendedName>
</protein>
<comment type="caution">
    <text evidence="4">The sequence shown here is derived from an EMBL/GenBank/DDBJ whole genome shotgun (WGS) entry which is preliminary data.</text>
</comment>
<dbReference type="Gene3D" id="2.40.50.140">
    <property type="entry name" value="Nucleic acid-binding proteins"/>
    <property type="match status" value="1"/>
</dbReference>
<dbReference type="InterPro" id="IPR000424">
    <property type="entry name" value="Primosome_PriB/ssb"/>
</dbReference>
<reference evidence="4 5" key="1">
    <citation type="submission" date="2019-03" db="EMBL/GenBank/DDBJ databases">
        <title>Genome Sequencing and Assembly of Various Microbes Isolated from Alder Root Nodule.</title>
        <authorList>
            <person name="Swanson E."/>
            <person name="Sevigny J.L."/>
            <person name="Pesce C."/>
            <person name="Davis I."/>
            <person name="Kleiner V."/>
            <person name="Tisa L."/>
        </authorList>
    </citation>
    <scope>NUCLEOTIDE SEQUENCE [LARGE SCALE GENOMIC DNA]</scope>
    <source>
        <strain evidence="4 5">4R-31</strain>
    </source>
</reference>
<evidence type="ECO:0000256" key="3">
    <source>
        <dbReference type="SAM" id="MobiDB-lite"/>
    </source>
</evidence>
<dbReference type="CDD" id="cd04496">
    <property type="entry name" value="SSB_OBF"/>
    <property type="match status" value="1"/>
</dbReference>
<feature type="region of interest" description="Disordered" evidence="3">
    <location>
        <begin position="124"/>
        <end position="172"/>
    </location>
</feature>
<dbReference type="Proteomes" id="UP000298017">
    <property type="component" value="Unassembled WGS sequence"/>
</dbReference>
<dbReference type="PIRSF" id="PIRSF002070">
    <property type="entry name" value="SSB"/>
    <property type="match status" value="1"/>
</dbReference>
<dbReference type="InterPro" id="IPR011344">
    <property type="entry name" value="ssDNA-bd"/>
</dbReference>
<dbReference type="PROSITE" id="PS50935">
    <property type="entry name" value="SSB"/>
    <property type="match status" value="1"/>
</dbReference>
<keyword evidence="1 2" id="KW-0238">DNA-binding</keyword>
<sequence>MARPKIDQMKVSGNLVDDPQRISTATGQELVVMKIAENNRVFDRQQNQWTDGEPNYYEVAVDAQSKRLGNLAANVESSLHKGDRVSVEGSYTATPYQAKDGSLGVNHRIWADEVAPSLRFASATVERNSSPSASASASAETTSGWDTVAPGSGAPSAQTPPEPPRQDSPSMS</sequence>
<feature type="compositionally biased region" description="Low complexity" evidence="3">
    <location>
        <begin position="129"/>
        <end position="139"/>
    </location>
</feature>
<name>A0AAX2SGY9_KOCRH</name>
<accession>A0AAX2SGY9</accession>
<dbReference type="Pfam" id="PF00436">
    <property type="entry name" value="SSB"/>
    <property type="match status" value="1"/>
</dbReference>
<dbReference type="EMBL" id="SPNK01000003">
    <property type="protein sequence ID" value="TFI02162.1"/>
    <property type="molecule type" value="Genomic_DNA"/>
</dbReference>
<keyword evidence="5" id="KW-1185">Reference proteome</keyword>
<dbReference type="GO" id="GO:0006260">
    <property type="term" value="P:DNA replication"/>
    <property type="evidence" value="ECO:0007669"/>
    <property type="project" value="InterPro"/>
</dbReference>
<proteinExistence type="predicted"/>
<dbReference type="RefSeq" id="WP_135010196.1">
    <property type="nucleotide sequence ID" value="NZ_SPNK01000003.1"/>
</dbReference>
<dbReference type="GO" id="GO:0003697">
    <property type="term" value="F:single-stranded DNA binding"/>
    <property type="evidence" value="ECO:0007669"/>
    <property type="project" value="InterPro"/>
</dbReference>
<dbReference type="SUPFAM" id="SSF50249">
    <property type="entry name" value="Nucleic acid-binding proteins"/>
    <property type="match status" value="1"/>
</dbReference>
<evidence type="ECO:0000256" key="2">
    <source>
        <dbReference type="PIRNR" id="PIRNR002070"/>
    </source>
</evidence>
<evidence type="ECO:0000313" key="5">
    <source>
        <dbReference type="Proteomes" id="UP000298017"/>
    </source>
</evidence>
<evidence type="ECO:0000256" key="1">
    <source>
        <dbReference type="ARBA" id="ARBA00023125"/>
    </source>
</evidence>
<gene>
    <name evidence="4" type="ORF">E4P33_03710</name>
</gene>
<organism evidence="4 5">
    <name type="scientific">Kocuria rhizophila</name>
    <dbReference type="NCBI Taxonomy" id="72000"/>
    <lineage>
        <taxon>Bacteria</taxon>
        <taxon>Bacillati</taxon>
        <taxon>Actinomycetota</taxon>
        <taxon>Actinomycetes</taxon>
        <taxon>Micrococcales</taxon>
        <taxon>Micrococcaceae</taxon>
        <taxon>Kocuria</taxon>
    </lineage>
</organism>
<dbReference type="AlphaFoldDB" id="A0AAX2SGY9"/>